<reference evidence="2 3" key="1">
    <citation type="submission" date="2020-08" db="EMBL/GenBank/DDBJ databases">
        <title>Genomic Encyclopedia of Type Strains, Phase IV (KMG-IV): sequencing the most valuable type-strain genomes for metagenomic binning, comparative biology and taxonomic classification.</title>
        <authorList>
            <person name="Goeker M."/>
        </authorList>
    </citation>
    <scope>NUCLEOTIDE SEQUENCE [LARGE SCALE GENOMIC DNA]</scope>
    <source>
        <strain evidence="2 3">DSM 102234</strain>
    </source>
</reference>
<dbReference type="Proteomes" id="UP000530268">
    <property type="component" value="Unassembled WGS sequence"/>
</dbReference>
<feature type="region of interest" description="Disordered" evidence="1">
    <location>
        <begin position="1"/>
        <end position="22"/>
    </location>
</feature>
<proteinExistence type="predicted"/>
<keyword evidence="3" id="KW-1185">Reference proteome</keyword>
<evidence type="ECO:0000313" key="3">
    <source>
        <dbReference type="Proteomes" id="UP000530268"/>
    </source>
</evidence>
<dbReference type="AlphaFoldDB" id="A0A7W6H027"/>
<gene>
    <name evidence="2" type="ORF">GGR95_001816</name>
</gene>
<organism evidence="2 3">
    <name type="scientific">Sulfitobacter undariae</name>
    <dbReference type="NCBI Taxonomy" id="1563671"/>
    <lineage>
        <taxon>Bacteria</taxon>
        <taxon>Pseudomonadati</taxon>
        <taxon>Pseudomonadota</taxon>
        <taxon>Alphaproteobacteria</taxon>
        <taxon>Rhodobacterales</taxon>
        <taxon>Roseobacteraceae</taxon>
        <taxon>Sulfitobacter</taxon>
    </lineage>
</organism>
<evidence type="ECO:0000313" key="2">
    <source>
        <dbReference type="EMBL" id="MBB3994175.1"/>
    </source>
</evidence>
<protein>
    <submittedName>
        <fullName evidence="2">Uncharacterized protein</fullName>
    </submittedName>
</protein>
<sequence>MASATWAGPYDGRYRPDHPSGDSWDCKSIGKEGGAVLLTTNIFFALGSRCTLRDPVAVSGMEATLYNAICRSDGEPWHRRIMIMRTDTGIAVIQKGARMSKLRKCE</sequence>
<name>A0A7W6H027_9RHOB</name>
<comment type="caution">
    <text evidence="2">The sequence shown here is derived from an EMBL/GenBank/DDBJ whole genome shotgun (WGS) entry which is preliminary data.</text>
</comment>
<accession>A0A7W6H027</accession>
<feature type="compositionally biased region" description="Basic and acidic residues" evidence="1">
    <location>
        <begin position="12"/>
        <end position="22"/>
    </location>
</feature>
<dbReference type="EMBL" id="JACIEI010000004">
    <property type="protein sequence ID" value="MBB3994175.1"/>
    <property type="molecule type" value="Genomic_DNA"/>
</dbReference>
<evidence type="ECO:0000256" key="1">
    <source>
        <dbReference type="SAM" id="MobiDB-lite"/>
    </source>
</evidence>